<comment type="caution">
    <text evidence="2">The sequence shown here is derived from an EMBL/GenBank/DDBJ whole genome shotgun (WGS) entry which is preliminary data.</text>
</comment>
<feature type="compositionally biased region" description="Polar residues" evidence="1">
    <location>
        <begin position="72"/>
        <end position="96"/>
    </location>
</feature>
<evidence type="ECO:0000313" key="2">
    <source>
        <dbReference type="EMBL" id="RYR52644.1"/>
    </source>
</evidence>
<reference evidence="2 3" key="1">
    <citation type="submission" date="2019-01" db="EMBL/GenBank/DDBJ databases">
        <title>Sequencing of cultivated peanut Arachis hypogaea provides insights into genome evolution and oil improvement.</title>
        <authorList>
            <person name="Chen X."/>
        </authorList>
    </citation>
    <scope>NUCLEOTIDE SEQUENCE [LARGE SCALE GENOMIC DNA]</scope>
    <source>
        <strain evidence="3">cv. Fuhuasheng</strain>
        <tissue evidence="2">Leaves</tissue>
    </source>
</reference>
<evidence type="ECO:0000313" key="3">
    <source>
        <dbReference type="Proteomes" id="UP000289738"/>
    </source>
</evidence>
<accession>A0A445CNZ0</accession>
<dbReference type="Proteomes" id="UP000289738">
    <property type="component" value="Chromosome A06"/>
</dbReference>
<keyword evidence="3" id="KW-1185">Reference proteome</keyword>
<feature type="region of interest" description="Disordered" evidence="1">
    <location>
        <begin position="68"/>
        <end position="98"/>
    </location>
</feature>
<protein>
    <submittedName>
        <fullName evidence="2">Uncharacterized protein</fullName>
    </submittedName>
</protein>
<name>A0A445CNZ0_ARAHY</name>
<organism evidence="2 3">
    <name type="scientific">Arachis hypogaea</name>
    <name type="common">Peanut</name>
    <dbReference type="NCBI Taxonomy" id="3818"/>
    <lineage>
        <taxon>Eukaryota</taxon>
        <taxon>Viridiplantae</taxon>
        <taxon>Streptophyta</taxon>
        <taxon>Embryophyta</taxon>
        <taxon>Tracheophyta</taxon>
        <taxon>Spermatophyta</taxon>
        <taxon>Magnoliopsida</taxon>
        <taxon>eudicotyledons</taxon>
        <taxon>Gunneridae</taxon>
        <taxon>Pentapetalae</taxon>
        <taxon>rosids</taxon>
        <taxon>fabids</taxon>
        <taxon>Fabales</taxon>
        <taxon>Fabaceae</taxon>
        <taxon>Papilionoideae</taxon>
        <taxon>50 kb inversion clade</taxon>
        <taxon>dalbergioids sensu lato</taxon>
        <taxon>Dalbergieae</taxon>
        <taxon>Pterocarpus clade</taxon>
        <taxon>Arachis</taxon>
    </lineage>
</organism>
<sequence>MVGRSTPMSDKHFSAVSTNFFKLSGLIFPFKEGSMISSSVPLLLHSSAHSARLTCSFGRLGFKTGLAHRASNRTTPNEYTSDFSDPSSRNFPSPQYSHGRCSCLDLFLTTRNPKPLQPSFHPREC</sequence>
<dbReference type="AlphaFoldDB" id="A0A445CNZ0"/>
<gene>
    <name evidence="2" type="ORF">Ahy_A06g027529</name>
</gene>
<evidence type="ECO:0000256" key="1">
    <source>
        <dbReference type="SAM" id="MobiDB-lite"/>
    </source>
</evidence>
<dbReference type="EMBL" id="SDMP01000006">
    <property type="protein sequence ID" value="RYR52644.1"/>
    <property type="molecule type" value="Genomic_DNA"/>
</dbReference>
<proteinExistence type="predicted"/>